<dbReference type="InterPro" id="IPR027797">
    <property type="entry name" value="PT-TG_dom"/>
</dbReference>
<dbReference type="AlphaFoldDB" id="A0A6N8FJ23"/>
<dbReference type="Proteomes" id="UP000469125">
    <property type="component" value="Unassembled WGS sequence"/>
</dbReference>
<organism evidence="5 6">
    <name type="scientific">Ornithinibacillus caprae</name>
    <dbReference type="NCBI Taxonomy" id="2678566"/>
    <lineage>
        <taxon>Bacteria</taxon>
        <taxon>Bacillati</taxon>
        <taxon>Bacillota</taxon>
        <taxon>Bacilli</taxon>
        <taxon>Bacillales</taxon>
        <taxon>Bacillaceae</taxon>
        <taxon>Ornithinibacillus</taxon>
    </lineage>
</organism>
<accession>A0A6N8FJ23</accession>
<proteinExistence type="predicted"/>
<evidence type="ECO:0000313" key="5">
    <source>
        <dbReference type="EMBL" id="MUK87328.1"/>
    </source>
</evidence>
<dbReference type="RefSeq" id="WP_196493699.1">
    <property type="nucleotide sequence ID" value="NZ_WOCA01000002.1"/>
</dbReference>
<comment type="subcellular location">
    <subcellularLocation>
        <location evidence="1">Secreted</location>
    </subcellularLocation>
</comment>
<evidence type="ECO:0000259" key="4">
    <source>
        <dbReference type="Pfam" id="PF14449"/>
    </source>
</evidence>
<evidence type="ECO:0000256" key="2">
    <source>
        <dbReference type="ARBA" id="ARBA00022525"/>
    </source>
</evidence>
<sequence>TETWYYQAVLKGYFDEEGVGHTDNISKSIEYSRVDTRPGSVVTTAEDLMKNNYEKLIKEGKAPEGSTYLESTTKSYVNGEEITNRIHSTGVLNEHQMLGPITSTSAYRAKEDVQRNSSYATLAAHRNGPMPVMDSFNSAQVNIGKTTVNTPVNSSVKDKTEEKKSKSKGLFGNIISSVKKTVKKAAPAISTGLDLVPIVGNVKSGLEAIVGKDLVTGEKLSPAVRAAAATGVFTGGSSKVIAKTAIKAGSKLSSNVSKKLTKGTEKTYQTYTKTNPKTGEVYTGRTSGTGTPLENIAKRDANHHMNKEGFGPAIRDKSSTNKDAIRGREQQLIDLNGGAKSTRGTSGNKINGISDSNPNKQKYIDAANKEW</sequence>
<reference evidence="5 6" key="1">
    <citation type="submission" date="2019-11" db="EMBL/GenBank/DDBJ databases">
        <authorList>
            <person name="Li X."/>
        </authorList>
    </citation>
    <scope>NUCLEOTIDE SEQUENCE [LARGE SCALE GENOMIC DNA]</scope>
    <source>
        <strain evidence="5 6">L9</strain>
    </source>
</reference>
<feature type="domain" description="Pre-toxin TG" evidence="4">
    <location>
        <begin position="188"/>
        <end position="245"/>
    </location>
</feature>
<evidence type="ECO:0000256" key="3">
    <source>
        <dbReference type="SAM" id="MobiDB-lite"/>
    </source>
</evidence>
<feature type="compositionally biased region" description="Polar residues" evidence="3">
    <location>
        <begin position="342"/>
        <end position="360"/>
    </location>
</feature>
<evidence type="ECO:0000313" key="6">
    <source>
        <dbReference type="Proteomes" id="UP000469125"/>
    </source>
</evidence>
<comment type="caution">
    <text evidence="5">The sequence shown here is derived from an EMBL/GenBank/DDBJ whole genome shotgun (WGS) entry which is preliminary data.</text>
</comment>
<keyword evidence="6" id="KW-1185">Reference proteome</keyword>
<name>A0A6N8FJ23_9BACI</name>
<gene>
    <name evidence="5" type="ORF">GMD78_02785</name>
</gene>
<dbReference type="GO" id="GO:0005576">
    <property type="term" value="C:extracellular region"/>
    <property type="evidence" value="ECO:0007669"/>
    <property type="project" value="UniProtKB-SubCell"/>
</dbReference>
<feature type="non-terminal residue" evidence="5">
    <location>
        <position position="1"/>
    </location>
</feature>
<evidence type="ECO:0000256" key="1">
    <source>
        <dbReference type="ARBA" id="ARBA00004613"/>
    </source>
</evidence>
<dbReference type="Pfam" id="PF14449">
    <property type="entry name" value="PT-TG"/>
    <property type="match status" value="1"/>
</dbReference>
<dbReference type="EMBL" id="WOCA01000002">
    <property type="protein sequence ID" value="MUK87328.1"/>
    <property type="molecule type" value="Genomic_DNA"/>
</dbReference>
<protein>
    <recommendedName>
        <fullName evidence="4">Pre-toxin TG domain-containing protein</fullName>
    </recommendedName>
</protein>
<keyword evidence="2" id="KW-0964">Secreted</keyword>
<feature type="region of interest" description="Disordered" evidence="3">
    <location>
        <begin position="336"/>
        <end position="371"/>
    </location>
</feature>